<protein>
    <submittedName>
        <fullName evidence="1">Chaperone modulatory protein CbpM</fullName>
    </submittedName>
</protein>
<dbReference type="EMBL" id="OBQD01000017">
    <property type="protein sequence ID" value="SOC45654.1"/>
    <property type="molecule type" value="Genomic_DNA"/>
</dbReference>
<dbReference type="RefSeq" id="WP_097142099.1">
    <property type="nucleotide sequence ID" value="NZ_OBQD01000017.1"/>
</dbReference>
<evidence type="ECO:0000313" key="1">
    <source>
        <dbReference type="EMBL" id="SOC45654.1"/>
    </source>
</evidence>
<organism evidence="1 2">
    <name type="scientific">Rhizobium subbaraonis</name>
    <dbReference type="NCBI Taxonomy" id="908946"/>
    <lineage>
        <taxon>Bacteria</taxon>
        <taxon>Pseudomonadati</taxon>
        <taxon>Pseudomonadota</taxon>
        <taxon>Alphaproteobacteria</taxon>
        <taxon>Hyphomicrobiales</taxon>
        <taxon>Rhizobiaceae</taxon>
        <taxon>Rhizobium/Agrobacterium group</taxon>
        <taxon>Rhizobium</taxon>
    </lineage>
</organism>
<reference evidence="1 2" key="1">
    <citation type="submission" date="2017-08" db="EMBL/GenBank/DDBJ databases">
        <authorList>
            <person name="de Groot N.N."/>
        </authorList>
    </citation>
    <scope>NUCLEOTIDE SEQUENCE [LARGE SCALE GENOMIC DNA]</scope>
    <source>
        <strain evidence="1 2">JC85</strain>
    </source>
</reference>
<dbReference type="OrthoDB" id="9800876at2"/>
<evidence type="ECO:0000313" key="2">
    <source>
        <dbReference type="Proteomes" id="UP000219167"/>
    </source>
</evidence>
<dbReference type="SUPFAM" id="SSF46955">
    <property type="entry name" value="Putative DNA-binding domain"/>
    <property type="match status" value="1"/>
</dbReference>
<name>A0A285UUU3_9HYPH</name>
<dbReference type="Pfam" id="PF13591">
    <property type="entry name" value="MerR_2"/>
    <property type="match status" value="1"/>
</dbReference>
<keyword evidence="2" id="KW-1185">Reference proteome</keyword>
<sequence length="105" mass="12167">MKDTELCRSLEIEITILDTWIEHRWLVPEERDGARQFHDSDLARARLIQDLIGPMGVNEDGVDVAMQLLDQIHGLRGRLGLLMQAIRSQDEEVQRRILALIDEEH</sequence>
<dbReference type="Proteomes" id="UP000219167">
    <property type="component" value="Unassembled WGS sequence"/>
</dbReference>
<gene>
    <name evidence="1" type="ORF">SAMN05892877_11739</name>
</gene>
<dbReference type="InterPro" id="IPR009061">
    <property type="entry name" value="DNA-bd_dom_put_sf"/>
</dbReference>
<dbReference type="AlphaFoldDB" id="A0A285UUU3"/>
<accession>A0A285UUU3</accession>
<proteinExistence type="predicted"/>
<dbReference type="Gene3D" id="1.10.1660.10">
    <property type="match status" value="1"/>
</dbReference>